<sequence>MLKRVVTLVTRQPASPSDPTAVSTVPAHIVEFLSFQSELECSEAGEAANHAPNASPRPTPTSVVPTPAVAAEGVVVVDTLMPETELPIPMRPRRGDALGIPRLVLRVVQG</sequence>
<organism evidence="2 3">
    <name type="scientific">Brassica carinata</name>
    <name type="common">Ethiopian mustard</name>
    <name type="synonym">Abyssinian cabbage</name>
    <dbReference type="NCBI Taxonomy" id="52824"/>
    <lineage>
        <taxon>Eukaryota</taxon>
        <taxon>Viridiplantae</taxon>
        <taxon>Streptophyta</taxon>
        <taxon>Embryophyta</taxon>
        <taxon>Tracheophyta</taxon>
        <taxon>Spermatophyta</taxon>
        <taxon>Magnoliopsida</taxon>
        <taxon>eudicotyledons</taxon>
        <taxon>Gunneridae</taxon>
        <taxon>Pentapetalae</taxon>
        <taxon>rosids</taxon>
        <taxon>malvids</taxon>
        <taxon>Brassicales</taxon>
        <taxon>Brassicaceae</taxon>
        <taxon>Brassiceae</taxon>
        <taxon>Brassica</taxon>
    </lineage>
</organism>
<feature type="compositionally biased region" description="Low complexity" evidence="1">
    <location>
        <begin position="54"/>
        <end position="65"/>
    </location>
</feature>
<name>A0A8X7S2U1_BRACI</name>
<dbReference type="AlphaFoldDB" id="A0A8X7S2U1"/>
<proteinExistence type="predicted"/>
<evidence type="ECO:0000313" key="2">
    <source>
        <dbReference type="EMBL" id="KAG2298792.1"/>
    </source>
</evidence>
<evidence type="ECO:0000256" key="1">
    <source>
        <dbReference type="SAM" id="MobiDB-lite"/>
    </source>
</evidence>
<accession>A0A8X7S2U1</accession>
<comment type="caution">
    <text evidence="2">The sequence shown here is derived from an EMBL/GenBank/DDBJ whole genome shotgun (WGS) entry which is preliminary data.</text>
</comment>
<dbReference type="Proteomes" id="UP000886595">
    <property type="component" value="Unassembled WGS sequence"/>
</dbReference>
<evidence type="ECO:0000313" key="3">
    <source>
        <dbReference type="Proteomes" id="UP000886595"/>
    </source>
</evidence>
<dbReference type="EMBL" id="JAAMPC010000008">
    <property type="protein sequence ID" value="KAG2298792.1"/>
    <property type="molecule type" value="Genomic_DNA"/>
</dbReference>
<protein>
    <submittedName>
        <fullName evidence="2">Uncharacterized protein</fullName>
    </submittedName>
</protein>
<keyword evidence="3" id="KW-1185">Reference proteome</keyword>
<gene>
    <name evidence="2" type="ORF">Bca52824_035264</name>
</gene>
<reference evidence="2 3" key="1">
    <citation type="submission" date="2020-02" db="EMBL/GenBank/DDBJ databases">
        <authorList>
            <person name="Ma Q."/>
            <person name="Huang Y."/>
            <person name="Song X."/>
            <person name="Pei D."/>
        </authorList>
    </citation>
    <scope>NUCLEOTIDE SEQUENCE [LARGE SCALE GENOMIC DNA]</scope>
    <source>
        <strain evidence="2">Sxm20200214</strain>
        <tissue evidence="2">Leaf</tissue>
    </source>
</reference>
<feature type="region of interest" description="Disordered" evidence="1">
    <location>
        <begin position="43"/>
        <end position="65"/>
    </location>
</feature>